<evidence type="ECO:0000256" key="4">
    <source>
        <dbReference type="ARBA" id="ARBA00022723"/>
    </source>
</evidence>
<sequence length="320" mass="35391">MSAPGGSSDCPHLQCVGEVTKEELIQKSHVSRDNARTNGCVYVGCGESHVDHSTVHSQETHHNLTVNLTTLRVWCYACRKEVFLERKLGSRSPASPCRPPVLGSPALRAPPAAVCDDLDTEMEDEDELRTRGLTGLKNIGNTCYMNAALQALSNCPPLTQFFVDCGGLVRTEKKPALCKSYQKLVCDLWHKNRPSYVVPTNLFQGIKTVNPMFRGYSQQDSQEFLRCLMDQLHEELKEAVVETEEVPHATPMDEAAEDDHSQSDNDFQSCDSCGSSERAESEVARVAEDTNEAEMLLPEEVLPGGGISRRHLLHQHALVS</sequence>
<keyword evidence="3" id="KW-0645">Protease</keyword>
<feature type="domain" description="UBP-type" evidence="16">
    <location>
        <begin position="8"/>
        <end position="101"/>
    </location>
</feature>
<dbReference type="PROSITE" id="PS50271">
    <property type="entry name" value="ZF_UBP"/>
    <property type="match status" value="1"/>
</dbReference>
<evidence type="ECO:0000313" key="18">
    <source>
        <dbReference type="Proteomes" id="UP000261540"/>
    </source>
</evidence>
<dbReference type="Pfam" id="PF02148">
    <property type="entry name" value="zf-UBP"/>
    <property type="match status" value="1"/>
</dbReference>
<dbReference type="InterPro" id="IPR038765">
    <property type="entry name" value="Papain-like_cys_pep_sf"/>
</dbReference>
<feature type="compositionally biased region" description="Basic and acidic residues" evidence="14">
    <location>
        <begin position="277"/>
        <end position="288"/>
    </location>
</feature>
<evidence type="ECO:0000256" key="9">
    <source>
        <dbReference type="ARBA" id="ARBA00039433"/>
    </source>
</evidence>
<name>A0A3B3SA57_9TELE</name>
<evidence type="ECO:0000256" key="1">
    <source>
        <dbReference type="ARBA" id="ARBA00000707"/>
    </source>
</evidence>
<dbReference type="InterPro" id="IPR018200">
    <property type="entry name" value="USP_CS"/>
</dbReference>
<evidence type="ECO:0000313" key="17">
    <source>
        <dbReference type="Ensembl" id="ENSPKIP00000027348.1"/>
    </source>
</evidence>
<dbReference type="GO" id="GO:0016579">
    <property type="term" value="P:protein deubiquitination"/>
    <property type="evidence" value="ECO:0007669"/>
    <property type="project" value="InterPro"/>
</dbReference>
<evidence type="ECO:0000256" key="2">
    <source>
        <dbReference type="ARBA" id="ARBA00012759"/>
    </source>
</evidence>
<dbReference type="PROSITE" id="PS00972">
    <property type="entry name" value="USP_1"/>
    <property type="match status" value="1"/>
</dbReference>
<feature type="compositionally biased region" description="Polar residues" evidence="14">
    <location>
        <begin position="264"/>
        <end position="274"/>
    </location>
</feature>
<proteinExistence type="predicted"/>
<dbReference type="SUPFAM" id="SSF57850">
    <property type="entry name" value="RING/U-box"/>
    <property type="match status" value="1"/>
</dbReference>
<evidence type="ECO:0000256" key="11">
    <source>
        <dbReference type="ARBA" id="ARBA00042422"/>
    </source>
</evidence>
<reference evidence="17" key="2">
    <citation type="submission" date="2025-09" db="UniProtKB">
        <authorList>
            <consortium name="Ensembl"/>
        </authorList>
    </citation>
    <scope>IDENTIFICATION</scope>
</reference>
<feature type="region of interest" description="Disordered" evidence="14">
    <location>
        <begin position="253"/>
        <end position="293"/>
    </location>
</feature>
<accession>A0A3B3SA57</accession>
<dbReference type="GO" id="GO:0006508">
    <property type="term" value="P:proteolysis"/>
    <property type="evidence" value="ECO:0007669"/>
    <property type="project" value="UniProtKB-KW"/>
</dbReference>
<dbReference type="PROSITE" id="PS50235">
    <property type="entry name" value="USP_3"/>
    <property type="match status" value="1"/>
</dbReference>
<dbReference type="InterPro" id="IPR001607">
    <property type="entry name" value="Znf_UBP"/>
</dbReference>
<evidence type="ECO:0000256" key="3">
    <source>
        <dbReference type="ARBA" id="ARBA00022670"/>
    </source>
</evidence>
<keyword evidence="8" id="KW-0862">Zinc</keyword>
<organism evidence="17 18">
    <name type="scientific">Paramormyrops kingsleyae</name>
    <dbReference type="NCBI Taxonomy" id="1676925"/>
    <lineage>
        <taxon>Eukaryota</taxon>
        <taxon>Metazoa</taxon>
        <taxon>Chordata</taxon>
        <taxon>Craniata</taxon>
        <taxon>Vertebrata</taxon>
        <taxon>Euteleostomi</taxon>
        <taxon>Actinopterygii</taxon>
        <taxon>Neopterygii</taxon>
        <taxon>Teleostei</taxon>
        <taxon>Osteoglossocephala</taxon>
        <taxon>Osteoglossomorpha</taxon>
        <taxon>Osteoglossiformes</taxon>
        <taxon>Mormyridae</taxon>
        <taxon>Paramormyrops</taxon>
    </lineage>
</organism>
<keyword evidence="7" id="KW-0378">Hydrolase</keyword>
<dbReference type="GO" id="GO:0004843">
    <property type="term" value="F:cysteine-type deubiquitinase activity"/>
    <property type="evidence" value="ECO:0007669"/>
    <property type="project" value="UniProtKB-EC"/>
</dbReference>
<keyword evidence="5 13" id="KW-0863">Zinc-finger</keyword>
<evidence type="ECO:0000256" key="6">
    <source>
        <dbReference type="ARBA" id="ARBA00022786"/>
    </source>
</evidence>
<dbReference type="Gene3D" id="3.90.70.10">
    <property type="entry name" value="Cysteine proteinases"/>
    <property type="match status" value="1"/>
</dbReference>
<dbReference type="InterPro" id="IPR028889">
    <property type="entry name" value="USP"/>
</dbReference>
<keyword evidence="4" id="KW-0479">Metal-binding</keyword>
<dbReference type="EC" id="3.4.19.12" evidence="2"/>
<dbReference type="InterPro" id="IPR050185">
    <property type="entry name" value="Ub_carboxyl-term_hydrolase"/>
</dbReference>
<dbReference type="AlphaFoldDB" id="A0A3B3SA57"/>
<evidence type="ECO:0000256" key="5">
    <source>
        <dbReference type="ARBA" id="ARBA00022771"/>
    </source>
</evidence>
<dbReference type="GeneTree" id="ENSGT00940000157311"/>
<evidence type="ECO:0000256" key="12">
    <source>
        <dbReference type="ARBA" id="ARBA00043005"/>
    </source>
</evidence>
<dbReference type="Pfam" id="PF00443">
    <property type="entry name" value="UCH"/>
    <property type="match status" value="1"/>
</dbReference>
<dbReference type="Ensembl" id="ENSPKIT00000008115.1">
    <property type="protein sequence ID" value="ENSPKIP00000027348.1"/>
    <property type="gene ID" value="ENSPKIG00000009371.1"/>
</dbReference>
<feature type="domain" description="USP" evidence="15">
    <location>
        <begin position="134"/>
        <end position="320"/>
    </location>
</feature>
<dbReference type="InterPro" id="IPR001394">
    <property type="entry name" value="Peptidase_C19_UCH"/>
</dbReference>
<dbReference type="GO" id="GO:0008270">
    <property type="term" value="F:zinc ion binding"/>
    <property type="evidence" value="ECO:0007669"/>
    <property type="project" value="UniProtKB-KW"/>
</dbReference>
<evidence type="ECO:0000256" key="14">
    <source>
        <dbReference type="SAM" id="MobiDB-lite"/>
    </source>
</evidence>
<dbReference type="Proteomes" id="UP000261540">
    <property type="component" value="Unplaced"/>
</dbReference>
<dbReference type="PANTHER" id="PTHR21646:SF32">
    <property type="entry name" value="UBIQUITIN CARBOXYL-TERMINAL HYDROLASE 33"/>
    <property type="match status" value="1"/>
</dbReference>
<keyword evidence="6" id="KW-0833">Ubl conjugation pathway</keyword>
<evidence type="ECO:0000256" key="8">
    <source>
        <dbReference type="ARBA" id="ARBA00022833"/>
    </source>
</evidence>
<evidence type="ECO:0000259" key="16">
    <source>
        <dbReference type="PROSITE" id="PS50271"/>
    </source>
</evidence>
<dbReference type="Gene3D" id="3.30.40.10">
    <property type="entry name" value="Zinc/RING finger domain, C3HC4 (zinc finger)"/>
    <property type="match status" value="1"/>
</dbReference>
<comment type="catalytic activity">
    <reaction evidence="1">
        <text>Thiol-dependent hydrolysis of ester, thioester, amide, peptide and isopeptide bonds formed by the C-terminal Gly of ubiquitin (a 76-residue protein attached to proteins as an intracellular targeting signal).</text>
        <dbReference type="EC" id="3.4.19.12"/>
    </reaction>
</comment>
<dbReference type="PANTHER" id="PTHR21646">
    <property type="entry name" value="UBIQUITIN CARBOXYL-TERMINAL HYDROLASE"/>
    <property type="match status" value="1"/>
</dbReference>
<dbReference type="SUPFAM" id="SSF54001">
    <property type="entry name" value="Cysteine proteinases"/>
    <property type="match status" value="1"/>
</dbReference>
<evidence type="ECO:0000256" key="10">
    <source>
        <dbReference type="ARBA" id="ARBA00041299"/>
    </source>
</evidence>
<keyword evidence="18" id="KW-1185">Reference proteome</keyword>
<evidence type="ECO:0000256" key="13">
    <source>
        <dbReference type="PROSITE-ProRule" id="PRU00502"/>
    </source>
</evidence>
<evidence type="ECO:0000259" key="15">
    <source>
        <dbReference type="PROSITE" id="PS50235"/>
    </source>
</evidence>
<dbReference type="InterPro" id="IPR013083">
    <property type="entry name" value="Znf_RING/FYVE/PHD"/>
</dbReference>
<reference evidence="17" key="1">
    <citation type="submission" date="2025-08" db="UniProtKB">
        <authorList>
            <consortium name="Ensembl"/>
        </authorList>
    </citation>
    <scope>IDENTIFICATION</scope>
</reference>
<dbReference type="FunFam" id="3.90.70.10:FF:000056">
    <property type="entry name" value="Ubiquitinyl hydrolase 1"/>
    <property type="match status" value="1"/>
</dbReference>
<evidence type="ECO:0000256" key="7">
    <source>
        <dbReference type="ARBA" id="ARBA00022801"/>
    </source>
</evidence>
<protein>
    <recommendedName>
        <fullName evidence="9">Ubiquitin carboxyl-terminal hydrolase 33</fullName>
        <ecNumber evidence="2">3.4.19.12</ecNumber>
    </recommendedName>
    <alternativeName>
        <fullName evidence="11">Deubiquitinating enzyme 33</fullName>
    </alternativeName>
    <alternativeName>
        <fullName evidence="10">Ubiquitin thioesterase 33</fullName>
    </alternativeName>
    <alternativeName>
        <fullName evidence="12">Ubiquitin-specific-processing protease 33</fullName>
    </alternativeName>
</protein>